<dbReference type="Pfam" id="PF12796">
    <property type="entry name" value="Ank_2"/>
    <property type="match status" value="2"/>
</dbReference>
<reference evidence="17" key="1">
    <citation type="submission" date="2020-06" db="EMBL/GenBank/DDBJ databases">
        <authorList>
            <person name="Li T."/>
            <person name="Hu X."/>
            <person name="Zhang T."/>
            <person name="Song X."/>
            <person name="Zhang H."/>
            <person name="Dai N."/>
            <person name="Sheng W."/>
            <person name="Hou X."/>
            <person name="Wei L."/>
        </authorList>
    </citation>
    <scope>NUCLEOTIDE SEQUENCE</scope>
    <source>
        <strain evidence="17">K16</strain>
        <tissue evidence="17">Leaf</tissue>
    </source>
</reference>
<evidence type="ECO:0000256" key="12">
    <source>
        <dbReference type="ARBA" id="ARBA00023139"/>
    </source>
</evidence>
<dbReference type="SUPFAM" id="SSF48403">
    <property type="entry name" value="Ankyrin repeat"/>
    <property type="match status" value="1"/>
</dbReference>
<dbReference type="SMART" id="SM00248">
    <property type="entry name" value="ANK"/>
    <property type="match status" value="5"/>
</dbReference>
<dbReference type="Gene3D" id="1.25.40.20">
    <property type="entry name" value="Ankyrin repeat-containing domain"/>
    <property type="match status" value="3"/>
</dbReference>
<keyword evidence="12" id="KW-0564">Palmitate</keyword>
<keyword evidence="9" id="KW-0333">Golgi apparatus</keyword>
<dbReference type="Proteomes" id="UP001289374">
    <property type="component" value="Unassembled WGS sequence"/>
</dbReference>
<dbReference type="AlphaFoldDB" id="A0AAE1VXY1"/>
<comment type="caution">
    <text evidence="17">The sequence shown here is derived from an EMBL/GenBank/DDBJ whole genome shotgun (WGS) entry which is preliminary data.</text>
</comment>
<protein>
    <recommendedName>
        <fullName evidence="4">protein S-acyltransferase</fullName>
        <ecNumber evidence="4">2.3.1.225</ecNumber>
    </recommendedName>
</protein>
<name>A0AAE1VXY1_9LAMI</name>
<keyword evidence="6 16" id="KW-0812">Transmembrane</keyword>
<feature type="transmembrane region" description="Helical" evidence="16">
    <location>
        <begin position="257"/>
        <end position="279"/>
    </location>
</feature>
<keyword evidence="13" id="KW-0449">Lipoprotein</keyword>
<dbReference type="PANTHER" id="PTHR24161:SF17">
    <property type="entry name" value="PALMITOYLTRANSFERASE"/>
    <property type="match status" value="1"/>
</dbReference>
<feature type="repeat" description="ANK" evidence="15">
    <location>
        <begin position="194"/>
        <end position="218"/>
    </location>
</feature>
<evidence type="ECO:0000256" key="11">
    <source>
        <dbReference type="ARBA" id="ARBA00023136"/>
    </source>
</evidence>
<comment type="subcellular location">
    <subcellularLocation>
        <location evidence="1">Endomembrane system</location>
        <topology evidence="1">Multi-pass membrane protein</topology>
    </subcellularLocation>
    <subcellularLocation>
        <location evidence="2">Golgi apparatus membrane</location>
    </subcellularLocation>
</comment>
<dbReference type="PROSITE" id="PS50088">
    <property type="entry name" value="ANK_REPEAT"/>
    <property type="match status" value="4"/>
</dbReference>
<keyword evidence="5" id="KW-0808">Transferase</keyword>
<evidence type="ECO:0000256" key="4">
    <source>
        <dbReference type="ARBA" id="ARBA00012210"/>
    </source>
</evidence>
<dbReference type="PROSITE" id="PS50297">
    <property type="entry name" value="ANK_REP_REGION"/>
    <property type="match status" value="3"/>
</dbReference>
<dbReference type="InterPro" id="IPR002110">
    <property type="entry name" value="Ankyrin_rpt"/>
</dbReference>
<evidence type="ECO:0000256" key="10">
    <source>
        <dbReference type="ARBA" id="ARBA00023043"/>
    </source>
</evidence>
<evidence type="ECO:0000313" key="17">
    <source>
        <dbReference type="EMBL" id="KAK4383287.1"/>
    </source>
</evidence>
<keyword evidence="7" id="KW-0677">Repeat</keyword>
<evidence type="ECO:0000256" key="5">
    <source>
        <dbReference type="ARBA" id="ARBA00022679"/>
    </source>
</evidence>
<keyword evidence="10 15" id="KW-0040">ANK repeat</keyword>
<feature type="repeat" description="ANK" evidence="15">
    <location>
        <begin position="96"/>
        <end position="128"/>
    </location>
</feature>
<evidence type="ECO:0000313" key="18">
    <source>
        <dbReference type="Proteomes" id="UP001289374"/>
    </source>
</evidence>
<feature type="repeat" description="ANK" evidence="15">
    <location>
        <begin position="63"/>
        <end position="95"/>
    </location>
</feature>
<evidence type="ECO:0000256" key="6">
    <source>
        <dbReference type="ARBA" id="ARBA00022692"/>
    </source>
</evidence>
<evidence type="ECO:0000256" key="14">
    <source>
        <dbReference type="ARBA" id="ARBA00048048"/>
    </source>
</evidence>
<dbReference type="InterPro" id="IPR036770">
    <property type="entry name" value="Ankyrin_rpt-contain_sf"/>
</dbReference>
<evidence type="ECO:0000256" key="1">
    <source>
        <dbReference type="ARBA" id="ARBA00004127"/>
    </source>
</evidence>
<evidence type="ECO:0000256" key="7">
    <source>
        <dbReference type="ARBA" id="ARBA00022737"/>
    </source>
</evidence>
<dbReference type="FunFam" id="1.25.40.20:FF:000300">
    <property type="entry name" value="S-acyltransferase"/>
    <property type="match status" value="1"/>
</dbReference>
<keyword evidence="11 16" id="KW-0472">Membrane</keyword>
<dbReference type="GO" id="GO:0000139">
    <property type="term" value="C:Golgi membrane"/>
    <property type="evidence" value="ECO:0007669"/>
    <property type="project" value="UniProtKB-SubCell"/>
</dbReference>
<evidence type="ECO:0000256" key="13">
    <source>
        <dbReference type="ARBA" id="ARBA00023288"/>
    </source>
</evidence>
<evidence type="ECO:0000256" key="15">
    <source>
        <dbReference type="PROSITE-ProRule" id="PRU00023"/>
    </source>
</evidence>
<feature type="repeat" description="ANK" evidence="15">
    <location>
        <begin position="161"/>
        <end position="193"/>
    </location>
</feature>
<sequence>MSSEIEVVEEEESGYHLKKATPIVVEDERLRNDVYTAAAYGDMEKLQRLVEREGCLVSESDSLGYFALQWAALNNRMAAAQYIIEHGGDINACDHQGQTALHWSAVRGAVQVAELLLQEGARLSVTDVNGQRMLLHNMVKRLFFIILSQNGSANPDVCDNDGRTPLHWAAYKGFADCIRLLLYLNASRGRQDKEGCTPLHWAAIRGNLEACTVLVQAGKKDDLIVSDNTGLTPAQLAADKNHKQAALFLVAPNLPRLTAGLGLFSWIGVFLTIAGLVPFYRCSRHYVLRCINEVNSLWPFYLQMDPGYIKINIHDPENLKDEGLHLCC</sequence>
<evidence type="ECO:0000256" key="8">
    <source>
        <dbReference type="ARBA" id="ARBA00022989"/>
    </source>
</evidence>
<dbReference type="PANTHER" id="PTHR24161">
    <property type="entry name" value="ANK_REP_REGION DOMAIN-CONTAINING PROTEIN-RELATED"/>
    <property type="match status" value="1"/>
</dbReference>
<dbReference type="EC" id="2.3.1.225" evidence="4"/>
<keyword evidence="18" id="KW-1185">Reference proteome</keyword>
<keyword evidence="8 16" id="KW-1133">Transmembrane helix</keyword>
<gene>
    <name evidence="17" type="ORF">Sango_2790600</name>
</gene>
<reference evidence="17" key="2">
    <citation type="journal article" date="2024" name="Plant">
        <title>Genomic evolution and insights into agronomic trait innovations of Sesamum species.</title>
        <authorList>
            <person name="Miao H."/>
            <person name="Wang L."/>
            <person name="Qu L."/>
            <person name="Liu H."/>
            <person name="Sun Y."/>
            <person name="Le M."/>
            <person name="Wang Q."/>
            <person name="Wei S."/>
            <person name="Zheng Y."/>
            <person name="Lin W."/>
            <person name="Duan Y."/>
            <person name="Cao H."/>
            <person name="Xiong S."/>
            <person name="Wang X."/>
            <person name="Wei L."/>
            <person name="Li C."/>
            <person name="Ma Q."/>
            <person name="Ju M."/>
            <person name="Zhao R."/>
            <person name="Li G."/>
            <person name="Mu C."/>
            <person name="Tian Q."/>
            <person name="Mei H."/>
            <person name="Zhang T."/>
            <person name="Gao T."/>
            <person name="Zhang H."/>
        </authorList>
    </citation>
    <scope>NUCLEOTIDE SEQUENCE</scope>
    <source>
        <strain evidence="17">K16</strain>
    </source>
</reference>
<dbReference type="EMBL" id="JACGWL010000583">
    <property type="protein sequence ID" value="KAK4383287.1"/>
    <property type="molecule type" value="Genomic_DNA"/>
</dbReference>
<proteinExistence type="inferred from homology"/>
<evidence type="ECO:0000256" key="2">
    <source>
        <dbReference type="ARBA" id="ARBA00004394"/>
    </source>
</evidence>
<comment type="similarity">
    <text evidence="3">Belongs to the DHHC palmitoyltransferase family.</text>
</comment>
<evidence type="ECO:0000256" key="16">
    <source>
        <dbReference type="SAM" id="Phobius"/>
    </source>
</evidence>
<comment type="catalytic activity">
    <reaction evidence="14">
        <text>L-cysteinyl-[protein] + hexadecanoyl-CoA = S-hexadecanoyl-L-cysteinyl-[protein] + CoA</text>
        <dbReference type="Rhea" id="RHEA:36683"/>
        <dbReference type="Rhea" id="RHEA-COMP:10131"/>
        <dbReference type="Rhea" id="RHEA-COMP:11032"/>
        <dbReference type="ChEBI" id="CHEBI:29950"/>
        <dbReference type="ChEBI" id="CHEBI:57287"/>
        <dbReference type="ChEBI" id="CHEBI:57379"/>
        <dbReference type="ChEBI" id="CHEBI:74151"/>
        <dbReference type="EC" id="2.3.1.225"/>
    </reaction>
</comment>
<dbReference type="GO" id="GO:0019706">
    <property type="term" value="F:protein-cysteine S-palmitoyltransferase activity"/>
    <property type="evidence" value="ECO:0007669"/>
    <property type="project" value="UniProtKB-EC"/>
</dbReference>
<organism evidence="17 18">
    <name type="scientific">Sesamum angolense</name>
    <dbReference type="NCBI Taxonomy" id="2727404"/>
    <lineage>
        <taxon>Eukaryota</taxon>
        <taxon>Viridiplantae</taxon>
        <taxon>Streptophyta</taxon>
        <taxon>Embryophyta</taxon>
        <taxon>Tracheophyta</taxon>
        <taxon>Spermatophyta</taxon>
        <taxon>Magnoliopsida</taxon>
        <taxon>eudicotyledons</taxon>
        <taxon>Gunneridae</taxon>
        <taxon>Pentapetalae</taxon>
        <taxon>asterids</taxon>
        <taxon>lamiids</taxon>
        <taxon>Lamiales</taxon>
        <taxon>Pedaliaceae</taxon>
        <taxon>Sesamum</taxon>
    </lineage>
</organism>
<accession>A0AAE1VXY1</accession>
<evidence type="ECO:0000256" key="9">
    <source>
        <dbReference type="ARBA" id="ARBA00023034"/>
    </source>
</evidence>
<evidence type="ECO:0000256" key="3">
    <source>
        <dbReference type="ARBA" id="ARBA00008574"/>
    </source>
</evidence>